<dbReference type="Proteomes" id="UP001151071">
    <property type="component" value="Unassembled WGS sequence"/>
</dbReference>
<name>A0A9X3TTM5_9BACL</name>
<evidence type="ECO:0000313" key="2">
    <source>
        <dbReference type="EMBL" id="MDA5110977.1"/>
    </source>
</evidence>
<reference evidence="2" key="1">
    <citation type="submission" date="2022-12" db="EMBL/GenBank/DDBJ databases">
        <title>Draft genome sequence of the thermophilic strain Brevibacillus thermoruber HT42, isolated from Los Humeros, Puebla, Mexico, with biotechnological potential.</title>
        <authorList>
            <person name="Lara Sanchez J."/>
            <person name="Solis Palacios R."/>
            <person name="Bustos Baena A.S."/>
            <person name="Ruz Baez A.E."/>
            <person name="Espinosa Luna G."/>
            <person name="Oliart Ros R.M."/>
        </authorList>
    </citation>
    <scope>NUCLEOTIDE SEQUENCE</scope>
    <source>
        <strain evidence="2">HT42</strain>
    </source>
</reference>
<dbReference type="EMBL" id="JAPYYP010000055">
    <property type="protein sequence ID" value="MDA5110977.1"/>
    <property type="molecule type" value="Genomic_DNA"/>
</dbReference>
<dbReference type="Pfam" id="PF18555">
    <property type="entry name" value="MobL"/>
    <property type="match status" value="1"/>
</dbReference>
<keyword evidence="3" id="KW-1185">Reference proteome</keyword>
<sequence>MSKFASPLVVKIGFYTPSKTNVARNKAHVDYIATRPGVVKELEPAVEEMIDPSTAVGHIKYAHERPGSHGLFGPDKEMSLDEIKKELGNHKGMVWRMIVSLREEDACRLDMISRRQWEQKMRAAIPDVADKMGIPLSNLRWCAAFHNEPGHPHVHVMIWEKEPKRTRGKLSQAERKDVRRVFAKEIYAEERMQLNREKTAERDLIREMIKHDIEEVVNLREDLAEQRKEVRLELKMAGQGGRGIAPVVPVNLARELVDRLRGLALLMPEKGRIALKYMPEQVKEAVASLSDWLLSQPGVKIHVQKYLQAHERLTQIHVLSPEKIEQAKTNAYEDLQKRVSQILLRAAADINREEWKEVKELQERQIERVSVAQSVFSNVFFAIQSEKEKAEAKSAWRLRREGEKKRKKQRSSERGL</sequence>
<comment type="caution">
    <text evidence="2">The sequence shown here is derived from an EMBL/GenBank/DDBJ whole genome shotgun (WGS) entry which is preliminary data.</text>
</comment>
<feature type="region of interest" description="Disordered" evidence="1">
    <location>
        <begin position="389"/>
        <end position="416"/>
    </location>
</feature>
<evidence type="ECO:0000313" key="3">
    <source>
        <dbReference type="Proteomes" id="UP001151071"/>
    </source>
</evidence>
<gene>
    <name evidence="2" type="primary">mobL</name>
    <name evidence="2" type="ORF">O3V59_21825</name>
</gene>
<organism evidence="2 3">
    <name type="scientific">Brevibacillus thermoruber</name>
    <dbReference type="NCBI Taxonomy" id="33942"/>
    <lineage>
        <taxon>Bacteria</taxon>
        <taxon>Bacillati</taxon>
        <taxon>Bacillota</taxon>
        <taxon>Bacilli</taxon>
        <taxon>Bacillales</taxon>
        <taxon>Paenibacillaceae</taxon>
        <taxon>Brevibacillus</taxon>
    </lineage>
</organism>
<dbReference type="InterPro" id="IPR048102">
    <property type="entry name" value="MobP3"/>
</dbReference>
<protein>
    <submittedName>
        <fullName evidence="2">Relaxase MobL</fullName>
    </submittedName>
</protein>
<evidence type="ECO:0000256" key="1">
    <source>
        <dbReference type="SAM" id="MobiDB-lite"/>
    </source>
</evidence>
<dbReference type="InterPro" id="IPR041073">
    <property type="entry name" value="MobL"/>
</dbReference>
<dbReference type="AlphaFoldDB" id="A0A9X3TTM5"/>
<dbReference type="RefSeq" id="WP_271141040.1">
    <property type="nucleotide sequence ID" value="NZ_JAPYYP010000055.1"/>
</dbReference>
<proteinExistence type="predicted"/>
<dbReference type="NCBIfam" id="NF041499">
    <property type="entry name" value="MobP3"/>
    <property type="match status" value="1"/>
</dbReference>
<accession>A0A9X3TTM5</accession>